<dbReference type="EMBL" id="PDCK01000040">
    <property type="protein sequence ID" value="PRQ53763.1"/>
    <property type="molecule type" value="Genomic_DNA"/>
</dbReference>
<comment type="caution">
    <text evidence="3">The sequence shown here is derived from an EMBL/GenBank/DDBJ whole genome shotgun (WGS) entry which is preliminary data.</text>
</comment>
<proteinExistence type="predicted"/>
<organism evidence="3 4">
    <name type="scientific">Rosa chinensis</name>
    <name type="common">China rose</name>
    <dbReference type="NCBI Taxonomy" id="74649"/>
    <lineage>
        <taxon>Eukaryota</taxon>
        <taxon>Viridiplantae</taxon>
        <taxon>Streptophyta</taxon>
        <taxon>Embryophyta</taxon>
        <taxon>Tracheophyta</taxon>
        <taxon>Spermatophyta</taxon>
        <taxon>Magnoliopsida</taxon>
        <taxon>eudicotyledons</taxon>
        <taxon>Gunneridae</taxon>
        <taxon>Pentapetalae</taxon>
        <taxon>rosids</taxon>
        <taxon>fabids</taxon>
        <taxon>Rosales</taxon>
        <taxon>Rosaceae</taxon>
        <taxon>Rosoideae</taxon>
        <taxon>Rosoideae incertae sedis</taxon>
        <taxon>Rosa</taxon>
    </lineage>
</organism>
<accession>A0A2P6S4Z7</accession>
<dbReference type="InterPro" id="IPR041966">
    <property type="entry name" value="LOTUS-like"/>
</dbReference>
<reference evidence="3 4" key="1">
    <citation type="journal article" date="2018" name="Nat. Genet.">
        <title>The Rosa genome provides new insights in the design of modern roses.</title>
        <authorList>
            <person name="Bendahmane M."/>
        </authorList>
    </citation>
    <scope>NUCLEOTIDE SEQUENCE [LARGE SCALE GENOMIC DNA]</scope>
    <source>
        <strain evidence="4">cv. Old Blush</strain>
    </source>
</reference>
<evidence type="ECO:0000313" key="3">
    <source>
        <dbReference type="EMBL" id="PRQ53763.1"/>
    </source>
</evidence>
<dbReference type="InterPro" id="IPR025605">
    <property type="entry name" value="OST-HTH/LOTUS_dom"/>
</dbReference>
<dbReference type="Gene3D" id="3.30.420.610">
    <property type="entry name" value="LOTUS domain-like"/>
    <property type="match status" value="1"/>
</dbReference>
<dbReference type="STRING" id="74649.A0A2P6S4Z7"/>
<feature type="domain" description="HTH OST-type" evidence="2">
    <location>
        <begin position="68"/>
        <end position="147"/>
    </location>
</feature>
<protein>
    <submittedName>
        <fullName evidence="3">Putative OST-HTH/LOTUS domain-containing protein</fullName>
    </submittedName>
</protein>
<dbReference type="AlphaFoldDB" id="A0A2P6S4Z7"/>
<sequence length="175" mass="20079">MSPQPQDQEKSFQYQLPLQKPNENIVEGDNPEQSSWADRLVLKQPADCSIEPQAHVTKSSEDPSTPTWLKVFNKWFPGFLQGLSKHSNYALSSLKADFKAKFGLELDHSSVGYSKLRDFLKRVSDLCTIEILPICKHGTPTHMILRPKFSSPQCRLLPTLRTTHTVFVCIYCEWW</sequence>
<dbReference type="Pfam" id="PF12872">
    <property type="entry name" value="OST-HTH"/>
    <property type="match status" value="1"/>
</dbReference>
<evidence type="ECO:0000256" key="1">
    <source>
        <dbReference type="SAM" id="MobiDB-lite"/>
    </source>
</evidence>
<keyword evidence="4" id="KW-1185">Reference proteome</keyword>
<dbReference type="Proteomes" id="UP000238479">
    <property type="component" value="Chromosome 2"/>
</dbReference>
<feature type="compositionally biased region" description="Polar residues" evidence="1">
    <location>
        <begin position="1"/>
        <end position="16"/>
    </location>
</feature>
<evidence type="ECO:0000259" key="2">
    <source>
        <dbReference type="PROSITE" id="PS51644"/>
    </source>
</evidence>
<feature type="region of interest" description="Disordered" evidence="1">
    <location>
        <begin position="1"/>
        <end position="33"/>
    </location>
</feature>
<dbReference type="PROSITE" id="PS51644">
    <property type="entry name" value="HTH_OST"/>
    <property type="match status" value="1"/>
</dbReference>
<gene>
    <name evidence="3" type="ORF">RchiOBHm_Chr2g0170071</name>
</gene>
<evidence type="ECO:0000313" key="4">
    <source>
        <dbReference type="Proteomes" id="UP000238479"/>
    </source>
</evidence>
<dbReference type="Gramene" id="PRQ53763">
    <property type="protein sequence ID" value="PRQ53763"/>
    <property type="gene ID" value="RchiOBHm_Chr2g0170071"/>
</dbReference>
<name>A0A2P6S4Z7_ROSCH</name>